<name>A0ABY7TDZ8_9SPHI</name>
<gene>
    <name evidence="2" type="ORF">PQO05_11690</name>
</gene>
<proteinExistence type="predicted"/>
<reference evidence="2 3" key="1">
    <citation type="submission" date="2023-02" db="EMBL/GenBank/DDBJ databases">
        <title>Genome sequence of Mucilaginibacter jinjuensis strain KACC 16571.</title>
        <authorList>
            <person name="Kim S."/>
            <person name="Heo J."/>
            <person name="Kwon S.-W."/>
        </authorList>
    </citation>
    <scope>NUCLEOTIDE SEQUENCE [LARGE SCALE GENOMIC DNA]</scope>
    <source>
        <strain evidence="2 3">KACC 16571</strain>
    </source>
</reference>
<dbReference type="Gene3D" id="3.40.50.2000">
    <property type="entry name" value="Glycogen Phosphorylase B"/>
    <property type="match status" value="2"/>
</dbReference>
<evidence type="ECO:0000313" key="3">
    <source>
        <dbReference type="Proteomes" id="UP001216139"/>
    </source>
</evidence>
<evidence type="ECO:0000313" key="2">
    <source>
        <dbReference type="EMBL" id="WCT14597.1"/>
    </source>
</evidence>
<organism evidence="2 3">
    <name type="scientific">Mucilaginibacter jinjuensis</name>
    <dbReference type="NCBI Taxonomy" id="1176721"/>
    <lineage>
        <taxon>Bacteria</taxon>
        <taxon>Pseudomonadati</taxon>
        <taxon>Bacteroidota</taxon>
        <taxon>Sphingobacteriia</taxon>
        <taxon>Sphingobacteriales</taxon>
        <taxon>Sphingobacteriaceae</taxon>
        <taxon>Mucilaginibacter</taxon>
    </lineage>
</organism>
<dbReference type="PANTHER" id="PTHR12526">
    <property type="entry name" value="GLYCOSYLTRANSFERASE"/>
    <property type="match status" value="1"/>
</dbReference>
<dbReference type="CDD" id="cd03801">
    <property type="entry name" value="GT4_PimA-like"/>
    <property type="match status" value="1"/>
</dbReference>
<feature type="domain" description="Glycosyl transferase family 1" evidence="1">
    <location>
        <begin position="181"/>
        <end position="327"/>
    </location>
</feature>
<dbReference type="SUPFAM" id="SSF53756">
    <property type="entry name" value="UDP-Glycosyltransferase/glycogen phosphorylase"/>
    <property type="match status" value="1"/>
</dbReference>
<evidence type="ECO:0000259" key="1">
    <source>
        <dbReference type="Pfam" id="PF00534"/>
    </source>
</evidence>
<dbReference type="Proteomes" id="UP001216139">
    <property type="component" value="Chromosome"/>
</dbReference>
<dbReference type="EMBL" id="CP117167">
    <property type="protein sequence ID" value="WCT14597.1"/>
    <property type="molecule type" value="Genomic_DNA"/>
</dbReference>
<keyword evidence="3" id="KW-1185">Reference proteome</keyword>
<dbReference type="PANTHER" id="PTHR12526:SF630">
    <property type="entry name" value="GLYCOSYLTRANSFERASE"/>
    <property type="match status" value="1"/>
</dbReference>
<sequence length="349" mass="40016">MKPEALVILTPGFPSSEADTTCLPPQQIFVRALKQAYPDTHLIILTFHYPFRADNYNWFGCEVISFNGKDWGKGFRLNTWVKVWKKMGELNKQYQLLGILSFWLGECALVGQRFAKRHQLKHHIWLLGQDAKAGNRFFKRSKPDGSNLIALSDFVANNFANSYGIRPQHTIPVGIDVSLFDNTSTERDIDILGAGSLIPLKQYHLLIETVRLARLYFPKLRVAICGKGPEEEKLKQLIWQYKLENNISLLGEIPHNEVIKLMQRSRIFLHPSEYEGFGAVIAEALYAGTHVVSFCRPMNGEIKHHHVVNDMNELQKRVIELLKRKNIEHHPVLLYSSAQIAAQMMGLYR</sequence>
<dbReference type="Pfam" id="PF00534">
    <property type="entry name" value="Glycos_transf_1"/>
    <property type="match status" value="1"/>
</dbReference>
<dbReference type="InterPro" id="IPR001296">
    <property type="entry name" value="Glyco_trans_1"/>
</dbReference>
<accession>A0ABY7TDZ8</accession>
<protein>
    <submittedName>
        <fullName evidence="2">Glycosyltransferase</fullName>
    </submittedName>
</protein>
<dbReference type="RefSeq" id="WP_273633093.1">
    <property type="nucleotide sequence ID" value="NZ_CP117167.1"/>
</dbReference>